<feature type="region of interest" description="Disordered" evidence="15">
    <location>
        <begin position="169"/>
        <end position="197"/>
    </location>
</feature>
<dbReference type="Proteomes" id="UP000235145">
    <property type="component" value="Unassembled WGS sequence"/>
</dbReference>
<name>A0A9R1WBF4_LACSA</name>
<feature type="domain" description="RING-type" evidence="17">
    <location>
        <begin position="110"/>
        <end position="152"/>
    </location>
</feature>
<comment type="similarity">
    <text evidence="13">Belongs to the RING-type zinc finger family. ATL subfamily.</text>
</comment>
<dbReference type="EMBL" id="NBSK02000002">
    <property type="protein sequence ID" value="KAJ0219807.1"/>
    <property type="molecule type" value="Genomic_DNA"/>
</dbReference>
<evidence type="ECO:0000259" key="17">
    <source>
        <dbReference type="PROSITE" id="PS50089"/>
    </source>
</evidence>
<keyword evidence="6 16" id="KW-0812">Transmembrane</keyword>
<evidence type="ECO:0000256" key="7">
    <source>
        <dbReference type="ARBA" id="ARBA00022723"/>
    </source>
</evidence>
<evidence type="ECO:0000256" key="13">
    <source>
        <dbReference type="ARBA" id="ARBA00024209"/>
    </source>
</evidence>
<dbReference type="Gene3D" id="3.30.40.10">
    <property type="entry name" value="Zinc/RING finger domain, C3HC4 (zinc finger)"/>
    <property type="match status" value="1"/>
</dbReference>
<dbReference type="Gramene" id="rna-gnl|WGS:NBSK|LSAT_2X74080_mrna">
    <property type="protein sequence ID" value="cds-PLY82716.1"/>
    <property type="gene ID" value="gene-LSAT_2X74080"/>
</dbReference>
<keyword evidence="5" id="KW-0808">Transferase</keyword>
<evidence type="ECO:0000313" key="18">
    <source>
        <dbReference type="EMBL" id="KAJ0219807.1"/>
    </source>
</evidence>
<keyword evidence="11 16" id="KW-1133">Transmembrane helix</keyword>
<dbReference type="PROSITE" id="PS50089">
    <property type="entry name" value="ZF_RING_2"/>
    <property type="match status" value="1"/>
</dbReference>
<dbReference type="EC" id="2.3.2.27" evidence="4"/>
<evidence type="ECO:0000256" key="11">
    <source>
        <dbReference type="ARBA" id="ARBA00022989"/>
    </source>
</evidence>
<dbReference type="OrthoDB" id="8062037at2759"/>
<dbReference type="GO" id="GO:0061630">
    <property type="term" value="F:ubiquitin protein ligase activity"/>
    <property type="evidence" value="ECO:0000318"/>
    <property type="project" value="GO_Central"/>
</dbReference>
<keyword evidence="7" id="KW-0479">Metal-binding</keyword>
<dbReference type="GO" id="GO:0008270">
    <property type="term" value="F:zinc ion binding"/>
    <property type="evidence" value="ECO:0007669"/>
    <property type="project" value="UniProtKB-KW"/>
</dbReference>
<comment type="caution">
    <text evidence="18">The sequence shown here is derived from an EMBL/GenBank/DDBJ whole genome shotgun (WGS) entry which is preliminary data.</text>
</comment>
<comment type="pathway">
    <text evidence="3">Protein modification; protein ubiquitination.</text>
</comment>
<dbReference type="PANTHER" id="PTHR45798:SF85">
    <property type="entry name" value="RING-H2 FINGER A3B-RELATED"/>
    <property type="match status" value="1"/>
</dbReference>
<feature type="compositionally biased region" description="Low complexity" evidence="15">
    <location>
        <begin position="188"/>
        <end position="197"/>
    </location>
</feature>
<evidence type="ECO:0000256" key="12">
    <source>
        <dbReference type="ARBA" id="ARBA00023136"/>
    </source>
</evidence>
<organism evidence="18 19">
    <name type="scientific">Lactuca sativa</name>
    <name type="common">Garden lettuce</name>
    <dbReference type="NCBI Taxonomy" id="4236"/>
    <lineage>
        <taxon>Eukaryota</taxon>
        <taxon>Viridiplantae</taxon>
        <taxon>Streptophyta</taxon>
        <taxon>Embryophyta</taxon>
        <taxon>Tracheophyta</taxon>
        <taxon>Spermatophyta</taxon>
        <taxon>Magnoliopsida</taxon>
        <taxon>eudicotyledons</taxon>
        <taxon>Gunneridae</taxon>
        <taxon>Pentapetalae</taxon>
        <taxon>asterids</taxon>
        <taxon>campanulids</taxon>
        <taxon>Asterales</taxon>
        <taxon>Asteraceae</taxon>
        <taxon>Cichorioideae</taxon>
        <taxon>Cichorieae</taxon>
        <taxon>Lactucinae</taxon>
        <taxon>Lactuca</taxon>
    </lineage>
</organism>
<dbReference type="InterPro" id="IPR052788">
    <property type="entry name" value="RING-type_E3_ligase_ATL"/>
</dbReference>
<sequence length="197" mass="21128">MTRPYRFLKTADKPMTVADPPEAVAVESDFVVILAALLCALICVAGLIAVARCAWLRRGSVDTSNRIPRQRAANRGLKKKTIQTIPKFTYDSDKEDKGCGGCGKLSSSDCAICLAEYVDGDEIRVLPHCGHGFHAGCIDTWLNSHSSCPSCRQNLVATRCITCGELPPFSTGKTPLEAEDKGGKHSHSSSSSSEDLA</sequence>
<evidence type="ECO:0000313" key="19">
    <source>
        <dbReference type="Proteomes" id="UP000235145"/>
    </source>
</evidence>
<reference evidence="18 19" key="1">
    <citation type="journal article" date="2017" name="Nat. Commun.">
        <title>Genome assembly with in vitro proximity ligation data and whole-genome triplication in lettuce.</title>
        <authorList>
            <person name="Reyes-Chin-Wo S."/>
            <person name="Wang Z."/>
            <person name="Yang X."/>
            <person name="Kozik A."/>
            <person name="Arikit S."/>
            <person name="Song C."/>
            <person name="Xia L."/>
            <person name="Froenicke L."/>
            <person name="Lavelle D.O."/>
            <person name="Truco M.J."/>
            <person name="Xia R."/>
            <person name="Zhu S."/>
            <person name="Xu C."/>
            <person name="Xu H."/>
            <person name="Xu X."/>
            <person name="Cox K."/>
            <person name="Korf I."/>
            <person name="Meyers B.C."/>
            <person name="Michelmore R.W."/>
        </authorList>
    </citation>
    <scope>NUCLEOTIDE SEQUENCE [LARGE SCALE GENOMIC DNA]</scope>
    <source>
        <strain evidence="19">cv. Salinas</strain>
        <tissue evidence="18">Seedlings</tissue>
    </source>
</reference>
<evidence type="ECO:0000256" key="6">
    <source>
        <dbReference type="ARBA" id="ARBA00022692"/>
    </source>
</evidence>
<comment type="subcellular location">
    <subcellularLocation>
        <location evidence="2">Membrane</location>
        <topology evidence="2">Single-pass membrane protein</topology>
    </subcellularLocation>
</comment>
<evidence type="ECO:0000256" key="1">
    <source>
        <dbReference type="ARBA" id="ARBA00000900"/>
    </source>
</evidence>
<dbReference type="PANTHER" id="PTHR45798">
    <property type="entry name" value="RING-H2 FINGER PROTEIN ATL61-RELATED-RELATED"/>
    <property type="match status" value="1"/>
</dbReference>
<dbReference type="Pfam" id="PF13639">
    <property type="entry name" value="zf-RING_2"/>
    <property type="match status" value="1"/>
</dbReference>
<evidence type="ECO:0000256" key="3">
    <source>
        <dbReference type="ARBA" id="ARBA00004906"/>
    </source>
</evidence>
<gene>
    <name evidence="18" type="ORF">LSAT_V11C200076640</name>
</gene>
<comment type="catalytic activity">
    <reaction evidence="1">
        <text>S-ubiquitinyl-[E2 ubiquitin-conjugating enzyme]-L-cysteine + [acceptor protein]-L-lysine = [E2 ubiquitin-conjugating enzyme]-L-cysteine + N(6)-ubiquitinyl-[acceptor protein]-L-lysine.</text>
        <dbReference type="EC" id="2.3.2.27"/>
    </reaction>
</comment>
<evidence type="ECO:0000256" key="8">
    <source>
        <dbReference type="ARBA" id="ARBA00022771"/>
    </source>
</evidence>
<dbReference type="SMART" id="SM00184">
    <property type="entry name" value="RING"/>
    <property type="match status" value="1"/>
</dbReference>
<evidence type="ECO:0000256" key="5">
    <source>
        <dbReference type="ARBA" id="ARBA00022679"/>
    </source>
</evidence>
<dbReference type="InterPro" id="IPR001841">
    <property type="entry name" value="Znf_RING"/>
</dbReference>
<dbReference type="CDD" id="cd16461">
    <property type="entry name" value="RING-H2_EL5-like"/>
    <property type="match status" value="1"/>
</dbReference>
<evidence type="ECO:0000256" key="16">
    <source>
        <dbReference type="SAM" id="Phobius"/>
    </source>
</evidence>
<evidence type="ECO:0000256" key="14">
    <source>
        <dbReference type="PROSITE-ProRule" id="PRU00175"/>
    </source>
</evidence>
<keyword evidence="12 16" id="KW-0472">Membrane</keyword>
<evidence type="ECO:0000256" key="10">
    <source>
        <dbReference type="ARBA" id="ARBA00022833"/>
    </source>
</evidence>
<dbReference type="FunFam" id="3.30.40.10:FF:000187">
    <property type="entry name" value="E3 ubiquitin-protein ligase ATL6"/>
    <property type="match status" value="1"/>
</dbReference>
<dbReference type="SUPFAM" id="SSF57850">
    <property type="entry name" value="RING/U-box"/>
    <property type="match status" value="1"/>
</dbReference>
<proteinExistence type="inferred from homology"/>
<dbReference type="InterPro" id="IPR013083">
    <property type="entry name" value="Znf_RING/FYVE/PHD"/>
</dbReference>
<accession>A0A9R1WBF4</accession>
<keyword evidence="9" id="KW-0833">Ubl conjugation pathway</keyword>
<keyword evidence="8 14" id="KW-0863">Zinc-finger</keyword>
<evidence type="ECO:0000256" key="4">
    <source>
        <dbReference type="ARBA" id="ARBA00012483"/>
    </source>
</evidence>
<evidence type="ECO:0000256" key="9">
    <source>
        <dbReference type="ARBA" id="ARBA00022786"/>
    </source>
</evidence>
<evidence type="ECO:0000256" key="2">
    <source>
        <dbReference type="ARBA" id="ARBA00004167"/>
    </source>
</evidence>
<keyword evidence="10" id="KW-0862">Zinc</keyword>
<keyword evidence="19" id="KW-1185">Reference proteome</keyword>
<protein>
    <recommendedName>
        <fullName evidence="4">RING-type E3 ubiquitin transferase</fullName>
        <ecNumber evidence="4">2.3.2.27</ecNumber>
    </recommendedName>
</protein>
<feature type="transmembrane region" description="Helical" evidence="16">
    <location>
        <begin position="30"/>
        <end position="50"/>
    </location>
</feature>
<dbReference type="AlphaFoldDB" id="A0A9R1WBF4"/>
<evidence type="ECO:0000256" key="15">
    <source>
        <dbReference type="SAM" id="MobiDB-lite"/>
    </source>
</evidence>
<dbReference type="GO" id="GO:0016020">
    <property type="term" value="C:membrane"/>
    <property type="evidence" value="ECO:0007669"/>
    <property type="project" value="UniProtKB-SubCell"/>
</dbReference>